<accession>A0A0A9EBQ3</accession>
<organism evidence="1">
    <name type="scientific">Arundo donax</name>
    <name type="common">Giant reed</name>
    <name type="synonym">Donax arundinaceus</name>
    <dbReference type="NCBI Taxonomy" id="35708"/>
    <lineage>
        <taxon>Eukaryota</taxon>
        <taxon>Viridiplantae</taxon>
        <taxon>Streptophyta</taxon>
        <taxon>Embryophyta</taxon>
        <taxon>Tracheophyta</taxon>
        <taxon>Spermatophyta</taxon>
        <taxon>Magnoliopsida</taxon>
        <taxon>Liliopsida</taxon>
        <taxon>Poales</taxon>
        <taxon>Poaceae</taxon>
        <taxon>PACMAD clade</taxon>
        <taxon>Arundinoideae</taxon>
        <taxon>Arundineae</taxon>
        <taxon>Arundo</taxon>
    </lineage>
</organism>
<proteinExistence type="predicted"/>
<reference evidence="1" key="2">
    <citation type="journal article" date="2015" name="Data Brief">
        <title>Shoot transcriptome of the giant reed, Arundo donax.</title>
        <authorList>
            <person name="Barrero R.A."/>
            <person name="Guerrero F.D."/>
            <person name="Moolhuijzen P."/>
            <person name="Goolsby J.A."/>
            <person name="Tidwell J."/>
            <person name="Bellgard S.E."/>
            <person name="Bellgard M.I."/>
        </authorList>
    </citation>
    <scope>NUCLEOTIDE SEQUENCE</scope>
    <source>
        <tissue evidence="1">Shoot tissue taken approximately 20 cm above the soil surface</tissue>
    </source>
</reference>
<reference evidence="1" key="1">
    <citation type="submission" date="2014-09" db="EMBL/GenBank/DDBJ databases">
        <authorList>
            <person name="Magalhaes I.L.F."/>
            <person name="Oliveira U."/>
            <person name="Santos F.R."/>
            <person name="Vidigal T.H.D.A."/>
            <person name="Brescovit A.D."/>
            <person name="Santos A.J."/>
        </authorList>
    </citation>
    <scope>NUCLEOTIDE SEQUENCE</scope>
    <source>
        <tissue evidence="1">Shoot tissue taken approximately 20 cm above the soil surface</tissue>
    </source>
</reference>
<name>A0A0A9EBQ3_ARUDO</name>
<dbReference type="AlphaFoldDB" id="A0A0A9EBQ3"/>
<protein>
    <submittedName>
        <fullName evidence="1">Uncharacterized protein</fullName>
    </submittedName>
</protein>
<dbReference type="EMBL" id="GBRH01202535">
    <property type="protein sequence ID" value="JAD95360.1"/>
    <property type="molecule type" value="Transcribed_RNA"/>
</dbReference>
<evidence type="ECO:0000313" key="1">
    <source>
        <dbReference type="EMBL" id="JAD95360.1"/>
    </source>
</evidence>
<sequence>MIPKSIFFFRVHLFQGLHQTKVRICTWMDSEQEKYQLKAKSIVHVMNSTCIRCRGSRPKYIHVQVEANIQGNPYTIGKIQIHIYI</sequence>